<comment type="caution">
    <text evidence="2">The sequence shown here is derived from an EMBL/GenBank/DDBJ whole genome shotgun (WGS) entry which is preliminary data.</text>
</comment>
<evidence type="ECO:0000313" key="3">
    <source>
        <dbReference type="Proteomes" id="UP000249518"/>
    </source>
</evidence>
<reference evidence="2 3" key="1">
    <citation type="submission" date="2018-06" db="EMBL/GenBank/DDBJ databases">
        <title>Genomic Encyclopedia of Type Strains, Phase III (KMG-III): the genomes of soil and plant-associated and newly described type strains.</title>
        <authorList>
            <person name="Whitman W."/>
        </authorList>
    </citation>
    <scope>NUCLEOTIDE SEQUENCE [LARGE SCALE GENOMIC DNA]</scope>
    <source>
        <strain evidence="2 3">CGMCC 1.12504</strain>
    </source>
</reference>
<feature type="compositionally biased region" description="Polar residues" evidence="1">
    <location>
        <begin position="187"/>
        <end position="198"/>
    </location>
</feature>
<dbReference type="AlphaFoldDB" id="A0A328WJT3"/>
<proteinExistence type="predicted"/>
<name>A0A328WJT3_9FLAO</name>
<sequence>MGYINYQPSFNPFRGSHVILINFEQEQTTITQDATTSFFKQDNETVAGQPLALEQTNIGTGNEQALVPSLNNTNSTNNRNGENKIEKIKKSEKEYVEKKEIETKTTEEKKFHKKRKAFTEPTIHETVAYFKEQNHPESEAHKFYNYFASIGWLVGGKTPMVNWNAAANSWILNTQNGTTVQTTTTTPSPGNLKTANQNKYDEPL</sequence>
<gene>
    <name evidence="2" type="ORF">B0I10_11919</name>
</gene>
<evidence type="ECO:0000313" key="2">
    <source>
        <dbReference type="EMBL" id="RAR46460.1"/>
    </source>
</evidence>
<accession>A0A328WJT3</accession>
<dbReference type="Proteomes" id="UP000249518">
    <property type="component" value="Unassembled WGS sequence"/>
</dbReference>
<organism evidence="2 3">
    <name type="scientific">Flavobacterium lacus</name>
    <dbReference type="NCBI Taxonomy" id="1353778"/>
    <lineage>
        <taxon>Bacteria</taxon>
        <taxon>Pseudomonadati</taxon>
        <taxon>Bacteroidota</taxon>
        <taxon>Flavobacteriia</taxon>
        <taxon>Flavobacteriales</taxon>
        <taxon>Flavobacteriaceae</taxon>
        <taxon>Flavobacterium</taxon>
    </lineage>
</organism>
<feature type="region of interest" description="Disordered" evidence="1">
    <location>
        <begin position="179"/>
        <end position="204"/>
    </location>
</feature>
<evidence type="ECO:0000256" key="1">
    <source>
        <dbReference type="SAM" id="MobiDB-lite"/>
    </source>
</evidence>
<dbReference type="EMBL" id="QLSV01000019">
    <property type="protein sequence ID" value="RAR46460.1"/>
    <property type="molecule type" value="Genomic_DNA"/>
</dbReference>
<keyword evidence="3" id="KW-1185">Reference proteome</keyword>
<protein>
    <submittedName>
        <fullName evidence="2">Uncharacterized protein</fullName>
    </submittedName>
</protein>